<dbReference type="Proteomes" id="UP000613740">
    <property type="component" value="Unassembled WGS sequence"/>
</dbReference>
<gene>
    <name evidence="3" type="ORF">HYH02_009562</name>
</gene>
<feature type="transmembrane region" description="Helical" evidence="1">
    <location>
        <begin position="68"/>
        <end position="90"/>
    </location>
</feature>
<keyword evidence="1" id="KW-0472">Membrane</keyword>
<dbReference type="AlphaFoldDB" id="A0A835TPW2"/>
<evidence type="ECO:0000256" key="1">
    <source>
        <dbReference type="SAM" id="Phobius"/>
    </source>
</evidence>
<keyword evidence="4" id="KW-1185">Reference proteome</keyword>
<evidence type="ECO:0000313" key="4">
    <source>
        <dbReference type="Proteomes" id="UP000613740"/>
    </source>
</evidence>
<organism evidence="3 4">
    <name type="scientific">Chlamydomonas schloesseri</name>
    <dbReference type="NCBI Taxonomy" id="2026947"/>
    <lineage>
        <taxon>Eukaryota</taxon>
        <taxon>Viridiplantae</taxon>
        <taxon>Chlorophyta</taxon>
        <taxon>core chlorophytes</taxon>
        <taxon>Chlorophyceae</taxon>
        <taxon>CS clade</taxon>
        <taxon>Chlamydomonadales</taxon>
        <taxon>Chlamydomonadaceae</taxon>
        <taxon>Chlamydomonas</taxon>
    </lineage>
</organism>
<keyword evidence="1" id="KW-1133">Transmembrane helix</keyword>
<accession>A0A835TPW2</accession>
<evidence type="ECO:0000256" key="2">
    <source>
        <dbReference type="SAM" id="SignalP"/>
    </source>
</evidence>
<dbReference type="OrthoDB" id="528769at2759"/>
<feature type="signal peptide" evidence="2">
    <location>
        <begin position="1"/>
        <end position="22"/>
    </location>
</feature>
<reference evidence="3" key="1">
    <citation type="journal article" date="2020" name="bioRxiv">
        <title>Comparative genomics of Chlamydomonas.</title>
        <authorList>
            <person name="Craig R.J."/>
            <person name="Hasan A.R."/>
            <person name="Ness R.W."/>
            <person name="Keightley P.D."/>
        </authorList>
    </citation>
    <scope>NUCLEOTIDE SEQUENCE</scope>
    <source>
        <strain evidence="3">CCAP 11/173</strain>
    </source>
</reference>
<comment type="caution">
    <text evidence="3">The sequence shown here is derived from an EMBL/GenBank/DDBJ whole genome shotgun (WGS) entry which is preliminary data.</text>
</comment>
<evidence type="ECO:0000313" key="3">
    <source>
        <dbReference type="EMBL" id="KAG2443151.1"/>
    </source>
</evidence>
<keyword evidence="1" id="KW-0812">Transmembrane</keyword>
<sequence>MQKHMLLHALLAVLLAVLPASAQDDAGCADTMKGSCGACGICCCYKGPLRYVPDDDTCTCKIEYGASFIVMIVMAVLVCIASLVGGSYFGGSHKLSPYPRSDVYSIGSSR</sequence>
<feature type="chain" id="PRO_5032795089" evidence="2">
    <location>
        <begin position="23"/>
        <end position="110"/>
    </location>
</feature>
<name>A0A835TPW2_9CHLO</name>
<protein>
    <submittedName>
        <fullName evidence="3">Uncharacterized protein</fullName>
    </submittedName>
</protein>
<keyword evidence="2" id="KW-0732">Signal</keyword>
<dbReference type="EMBL" id="JAEHOD010000032">
    <property type="protein sequence ID" value="KAG2443151.1"/>
    <property type="molecule type" value="Genomic_DNA"/>
</dbReference>
<proteinExistence type="predicted"/>